<dbReference type="InterPro" id="IPR036097">
    <property type="entry name" value="HisK_dim/P_sf"/>
</dbReference>
<name>A0ABQ0C697_9PROT</name>
<dbReference type="SMART" id="SM00448">
    <property type="entry name" value="REC"/>
    <property type="match status" value="1"/>
</dbReference>
<dbReference type="CDD" id="cd17546">
    <property type="entry name" value="REC_hyHK_CKI1_RcsC-like"/>
    <property type="match status" value="1"/>
</dbReference>
<dbReference type="InterPro" id="IPR011006">
    <property type="entry name" value="CheY-like_superfamily"/>
</dbReference>
<dbReference type="Gene3D" id="1.10.287.130">
    <property type="match status" value="1"/>
</dbReference>
<dbReference type="CDD" id="cd16922">
    <property type="entry name" value="HATPase_EvgS-ArcB-TorS-like"/>
    <property type="match status" value="1"/>
</dbReference>
<comment type="catalytic activity">
    <reaction evidence="1">
        <text>ATP + protein L-histidine = ADP + protein N-phospho-L-histidine.</text>
        <dbReference type="EC" id="2.7.13.3"/>
    </reaction>
</comment>
<evidence type="ECO:0000256" key="1">
    <source>
        <dbReference type="ARBA" id="ARBA00000085"/>
    </source>
</evidence>
<evidence type="ECO:0000259" key="15">
    <source>
        <dbReference type="PROSITE" id="PS50110"/>
    </source>
</evidence>
<evidence type="ECO:0000256" key="2">
    <source>
        <dbReference type="ARBA" id="ARBA00004651"/>
    </source>
</evidence>
<dbReference type="InterPro" id="IPR003594">
    <property type="entry name" value="HATPase_dom"/>
</dbReference>
<dbReference type="CDD" id="cd00082">
    <property type="entry name" value="HisKA"/>
    <property type="match status" value="1"/>
</dbReference>
<dbReference type="InterPro" id="IPR011623">
    <property type="entry name" value="7TMR_DISM_rcpt_extracell_dom1"/>
</dbReference>
<dbReference type="EC" id="2.7.13.3" evidence="3"/>
<dbReference type="PANTHER" id="PTHR45339:SF1">
    <property type="entry name" value="HYBRID SIGNAL TRANSDUCTION HISTIDINE KINASE J"/>
    <property type="match status" value="1"/>
</dbReference>
<dbReference type="InterPro" id="IPR036890">
    <property type="entry name" value="HATPase_C_sf"/>
</dbReference>
<evidence type="ECO:0000256" key="11">
    <source>
        <dbReference type="ARBA" id="ARBA00023136"/>
    </source>
</evidence>
<dbReference type="PROSITE" id="PS50109">
    <property type="entry name" value="HIS_KIN"/>
    <property type="match status" value="1"/>
</dbReference>
<feature type="modified residue" description="4-aspartylphosphate" evidence="12">
    <location>
        <position position="817"/>
    </location>
</feature>
<evidence type="ECO:0000256" key="4">
    <source>
        <dbReference type="ARBA" id="ARBA00022475"/>
    </source>
</evidence>
<comment type="subcellular location">
    <subcellularLocation>
        <location evidence="2">Cell membrane</location>
        <topology evidence="2">Multi-pass membrane protein</topology>
    </subcellularLocation>
</comment>
<keyword evidence="9 13" id="KW-1133">Transmembrane helix</keyword>
<dbReference type="InterPro" id="IPR003661">
    <property type="entry name" value="HisK_dim/P_dom"/>
</dbReference>
<keyword evidence="10" id="KW-0902">Two-component regulatory system</keyword>
<dbReference type="InterPro" id="IPR004358">
    <property type="entry name" value="Sig_transdc_His_kin-like_C"/>
</dbReference>
<dbReference type="InterPro" id="IPR011622">
    <property type="entry name" value="7TMR_DISM_rcpt_extracell_dom2"/>
</dbReference>
<evidence type="ECO:0000313" key="16">
    <source>
        <dbReference type="EMBL" id="GAB0056397.1"/>
    </source>
</evidence>
<keyword evidence="5 12" id="KW-0597">Phosphoprotein</keyword>
<keyword evidence="8" id="KW-0067">ATP-binding</keyword>
<evidence type="ECO:0000256" key="13">
    <source>
        <dbReference type="SAM" id="Phobius"/>
    </source>
</evidence>
<feature type="domain" description="Response regulatory" evidence="15">
    <location>
        <begin position="768"/>
        <end position="884"/>
    </location>
</feature>
<evidence type="ECO:0000256" key="12">
    <source>
        <dbReference type="PROSITE-ProRule" id="PRU00169"/>
    </source>
</evidence>
<dbReference type="Pfam" id="PF07696">
    <property type="entry name" value="7TMR-DISMED2"/>
    <property type="match status" value="1"/>
</dbReference>
<keyword evidence="7" id="KW-0547">Nucleotide-binding</keyword>
<dbReference type="EMBL" id="BAAFGK010000002">
    <property type="protein sequence ID" value="GAB0056397.1"/>
    <property type="molecule type" value="Genomic_DNA"/>
</dbReference>
<evidence type="ECO:0000259" key="14">
    <source>
        <dbReference type="PROSITE" id="PS50109"/>
    </source>
</evidence>
<feature type="transmembrane region" description="Helical" evidence="13">
    <location>
        <begin position="371"/>
        <end position="394"/>
    </location>
</feature>
<dbReference type="Gene3D" id="1.20.120.160">
    <property type="entry name" value="HPT domain"/>
    <property type="match status" value="1"/>
</dbReference>
<sequence>MLLDAVGGLIRRFEAGNFAGAIDLLAIAKSWLIEHIMGWTCTWGRSCGARESNDSVVRTGTRILAWLLTYWFMGPGGGICAAETIFPLRLAAYMDGLPAGGHLEILEDAERALTVEDLERPEVDGRFQPVGAISSRGLSRSAWWLKLQVINPEPTAVTWYIQTLSPTLDYVDAYHRVPGRVIPPVRLGDRRPIANQIVPFEVPIIPLVSHPHEKSTVYIRLAFEEVGFVDAEVWIWTPEAFSLHRDRNNLGVGLYLGGLFFMTVYNLFLYFATRMREYFWYVAYVGGYAIATTALMGLGHRYLYADSVWLTEFVPTLAIQISLIIGLQFNRVFLESARLAPRMDRLMRFYMLVMLGTIGLVLFGFKAVSLLTVLLLTIPMLPSMPIIGISLWLRGQDRARFLILGWCFLLLGFAVSMARIYGYFPTQFLSLWAGRLGLWMEALFLSLALVDHINILRREKELASQRENEAIRRVKSELEARVLERTHDLEAARKRADDANQAKSLFLANMSHEIRTPMNAIMGLSHLVLQDDAPDRRRQHLEVIQNASHALLGIIDDILDFSRIEAGELRIEWIDFSLHAVIDEIVLLMIPKADEKGLIFDHELPDGEWVLHGDPLRLRQVLLNLVANAIKFTPRGAVRLAVEPVETGAGDEDGRWMRFRVIDQGIGIAPEELGKLFKPFQQGDISHARQHGGTGLGLAICERLVTAMGGRIHVTSAAGEGSTFTVLLPWSRGLLVGDGEVGERRLSVRPGVAWKPEARDLARLRGARVLLVDDVALNCQIARAFLEGYGIEVSVAGSGQRAVELAVLESFDLILMDIQMPGMNGLEATRAIRNLPGREAWPILAMTAHAMAEDRLACLEAGMNDHLAKPLEPERFFSKLVEWLPEREMDGDPGVLERRGEEPDGEEIALPGIDWRRALRLVHGNRRLLRHSLDAFAADYRVVPDELRGELLRGGLARLKPKVHALKGLSGNLGMLDLGARARELDAALARGVAGEVEVEGVARELERILDGLAGLPPLPPPEGAGRGVGGIDPEAFERCCRELIRLLEIGDFRASELLPALAGALAGHEGSLFTRLESRVAAFANEEALAILEAMRWAVRERFKGEGHEESEA</sequence>
<dbReference type="Pfam" id="PF00512">
    <property type="entry name" value="HisKA"/>
    <property type="match status" value="1"/>
</dbReference>
<reference evidence="16 17" key="1">
    <citation type="submission" date="2024-09" db="EMBL/GenBank/DDBJ databases">
        <title>Draft genome sequence of Candidatus Magnetaquicoccaceae bacterium FCR-1.</title>
        <authorList>
            <person name="Shimoshige H."/>
            <person name="Shimamura S."/>
            <person name="Taoka A."/>
            <person name="Kobayashi H."/>
            <person name="Maekawa T."/>
        </authorList>
    </citation>
    <scope>NUCLEOTIDE SEQUENCE [LARGE SCALE GENOMIC DNA]</scope>
    <source>
        <strain evidence="16 17">FCR-1</strain>
    </source>
</reference>
<dbReference type="Pfam" id="PF07695">
    <property type="entry name" value="7TMR-DISM_7TM"/>
    <property type="match status" value="1"/>
</dbReference>
<evidence type="ECO:0000313" key="17">
    <source>
        <dbReference type="Proteomes" id="UP001628193"/>
    </source>
</evidence>
<comment type="caution">
    <text evidence="16">The sequence shown here is derived from an EMBL/GenBank/DDBJ whole genome shotgun (WGS) entry which is preliminary data.</text>
</comment>
<keyword evidence="16" id="KW-0418">Kinase</keyword>
<evidence type="ECO:0000256" key="3">
    <source>
        <dbReference type="ARBA" id="ARBA00012438"/>
    </source>
</evidence>
<keyword evidence="6 13" id="KW-0812">Transmembrane</keyword>
<feature type="transmembrane region" description="Helical" evidence="13">
    <location>
        <begin position="278"/>
        <end position="297"/>
    </location>
</feature>
<dbReference type="SMART" id="SM00387">
    <property type="entry name" value="HATPase_c"/>
    <property type="match status" value="1"/>
</dbReference>
<evidence type="ECO:0000256" key="10">
    <source>
        <dbReference type="ARBA" id="ARBA00023012"/>
    </source>
</evidence>
<dbReference type="Pfam" id="PF00072">
    <property type="entry name" value="Response_reg"/>
    <property type="match status" value="1"/>
</dbReference>
<keyword evidence="16" id="KW-0808">Transferase</keyword>
<keyword evidence="11 13" id="KW-0472">Membrane</keyword>
<dbReference type="SUPFAM" id="SSF55874">
    <property type="entry name" value="ATPase domain of HSP90 chaperone/DNA topoisomerase II/histidine kinase"/>
    <property type="match status" value="1"/>
</dbReference>
<dbReference type="SMART" id="SM00388">
    <property type="entry name" value="HisKA"/>
    <property type="match status" value="1"/>
</dbReference>
<feature type="domain" description="Histidine kinase" evidence="14">
    <location>
        <begin position="509"/>
        <end position="732"/>
    </location>
</feature>
<dbReference type="PROSITE" id="PS50110">
    <property type="entry name" value="RESPONSE_REGULATORY"/>
    <property type="match status" value="1"/>
</dbReference>
<dbReference type="Pfam" id="PF02518">
    <property type="entry name" value="HATPase_c"/>
    <property type="match status" value="1"/>
</dbReference>
<dbReference type="InterPro" id="IPR005467">
    <property type="entry name" value="His_kinase_dom"/>
</dbReference>
<protein>
    <recommendedName>
        <fullName evidence="3">histidine kinase</fullName>
        <ecNumber evidence="3">2.7.13.3</ecNumber>
    </recommendedName>
</protein>
<evidence type="ECO:0000256" key="9">
    <source>
        <dbReference type="ARBA" id="ARBA00022989"/>
    </source>
</evidence>
<dbReference type="GO" id="GO:0004673">
    <property type="term" value="F:protein histidine kinase activity"/>
    <property type="evidence" value="ECO:0007669"/>
    <property type="project" value="UniProtKB-EC"/>
</dbReference>
<feature type="transmembrane region" description="Helical" evidence="13">
    <location>
        <begin position="317"/>
        <end position="334"/>
    </location>
</feature>
<dbReference type="Proteomes" id="UP001628193">
    <property type="component" value="Unassembled WGS sequence"/>
</dbReference>
<dbReference type="InterPro" id="IPR001789">
    <property type="entry name" value="Sig_transdc_resp-reg_receiver"/>
</dbReference>
<dbReference type="PANTHER" id="PTHR45339">
    <property type="entry name" value="HYBRID SIGNAL TRANSDUCTION HISTIDINE KINASE J"/>
    <property type="match status" value="1"/>
</dbReference>
<gene>
    <name evidence="16" type="primary">rcsC_12</name>
    <name evidence="16" type="ORF">SIID45300_00703</name>
</gene>
<dbReference type="Gene3D" id="2.60.40.2380">
    <property type="match status" value="1"/>
</dbReference>
<dbReference type="SUPFAM" id="SSF52172">
    <property type="entry name" value="CheY-like"/>
    <property type="match status" value="1"/>
</dbReference>
<dbReference type="PRINTS" id="PR00344">
    <property type="entry name" value="BCTRLSENSOR"/>
</dbReference>
<evidence type="ECO:0000256" key="5">
    <source>
        <dbReference type="ARBA" id="ARBA00022553"/>
    </source>
</evidence>
<dbReference type="Gene3D" id="3.30.565.10">
    <property type="entry name" value="Histidine kinase-like ATPase, C-terminal domain"/>
    <property type="match status" value="1"/>
</dbReference>
<dbReference type="Gene3D" id="3.40.50.2300">
    <property type="match status" value="1"/>
</dbReference>
<evidence type="ECO:0000256" key="8">
    <source>
        <dbReference type="ARBA" id="ARBA00022840"/>
    </source>
</evidence>
<proteinExistence type="predicted"/>
<feature type="transmembrane region" description="Helical" evidence="13">
    <location>
        <begin position="401"/>
        <end position="424"/>
    </location>
</feature>
<evidence type="ECO:0000256" key="6">
    <source>
        <dbReference type="ARBA" id="ARBA00022692"/>
    </source>
</evidence>
<dbReference type="SUPFAM" id="SSF47226">
    <property type="entry name" value="Histidine-containing phosphotransfer domain, HPT domain"/>
    <property type="match status" value="1"/>
</dbReference>
<keyword evidence="4" id="KW-1003">Cell membrane</keyword>
<keyword evidence="17" id="KW-1185">Reference proteome</keyword>
<organism evidence="16 17">
    <name type="scientific">Candidatus Magnetaquiglobus chichijimensis</name>
    <dbReference type="NCBI Taxonomy" id="3141448"/>
    <lineage>
        <taxon>Bacteria</taxon>
        <taxon>Pseudomonadati</taxon>
        <taxon>Pseudomonadota</taxon>
        <taxon>Magnetococcia</taxon>
        <taxon>Magnetococcales</taxon>
        <taxon>Candidatus Magnetaquicoccaceae</taxon>
        <taxon>Candidatus Magnetaquiglobus</taxon>
    </lineage>
</organism>
<feature type="transmembrane region" description="Helical" evidence="13">
    <location>
        <begin position="252"/>
        <end position="271"/>
    </location>
</feature>
<evidence type="ECO:0000256" key="7">
    <source>
        <dbReference type="ARBA" id="ARBA00022741"/>
    </source>
</evidence>
<feature type="transmembrane region" description="Helical" evidence="13">
    <location>
        <begin position="346"/>
        <end position="365"/>
    </location>
</feature>
<accession>A0ABQ0C697</accession>
<dbReference type="SUPFAM" id="SSF47384">
    <property type="entry name" value="Homodimeric domain of signal transducing histidine kinase"/>
    <property type="match status" value="1"/>
</dbReference>
<dbReference type="InterPro" id="IPR036641">
    <property type="entry name" value="HPT_dom_sf"/>
</dbReference>